<dbReference type="PANTHER" id="PTHR37610">
    <property type="entry name" value="CCHC-TYPE DOMAIN-CONTAINING PROTEIN"/>
    <property type="match status" value="1"/>
</dbReference>
<dbReference type="AlphaFoldDB" id="A0A9R1XTZ3"/>
<dbReference type="InterPro" id="IPR025724">
    <property type="entry name" value="GAG-pre-integrase_dom"/>
</dbReference>
<dbReference type="InterPro" id="IPR012337">
    <property type="entry name" value="RNaseH-like_sf"/>
</dbReference>
<dbReference type="InterPro" id="IPR029472">
    <property type="entry name" value="Copia-like_N"/>
</dbReference>
<dbReference type="SUPFAM" id="SSF56112">
    <property type="entry name" value="Protein kinase-like (PK-like)"/>
    <property type="match status" value="1"/>
</dbReference>
<accession>A0A9R1XTZ3</accession>
<reference evidence="4 5" key="1">
    <citation type="journal article" date="2017" name="Nat. Commun.">
        <title>Genome assembly with in vitro proximity ligation data and whole-genome triplication in lettuce.</title>
        <authorList>
            <person name="Reyes-Chin-Wo S."/>
            <person name="Wang Z."/>
            <person name="Yang X."/>
            <person name="Kozik A."/>
            <person name="Arikit S."/>
            <person name="Song C."/>
            <person name="Xia L."/>
            <person name="Froenicke L."/>
            <person name="Lavelle D.O."/>
            <person name="Truco M.J."/>
            <person name="Xia R."/>
            <person name="Zhu S."/>
            <person name="Xu C."/>
            <person name="Xu H."/>
            <person name="Xu X."/>
            <person name="Cox K."/>
            <person name="Korf I."/>
            <person name="Meyers B.C."/>
            <person name="Michelmore R.W."/>
        </authorList>
    </citation>
    <scope>NUCLEOTIDE SEQUENCE [LARGE SCALE GENOMIC DNA]</scope>
    <source>
        <strain evidence="5">cv. Salinas</strain>
        <tissue evidence="4">Seedlings</tissue>
    </source>
</reference>
<name>A0A9R1XTZ3_LACSA</name>
<protein>
    <submittedName>
        <fullName evidence="4">Uncharacterized protein</fullName>
    </submittedName>
</protein>
<dbReference type="Pfam" id="PF14244">
    <property type="entry name" value="Retrotran_gag_3"/>
    <property type="match status" value="1"/>
</dbReference>
<dbReference type="InterPro" id="IPR036397">
    <property type="entry name" value="RNaseH_sf"/>
</dbReference>
<dbReference type="InterPro" id="IPR054722">
    <property type="entry name" value="PolX-like_BBD"/>
</dbReference>
<proteinExistence type="predicted"/>
<evidence type="ECO:0000313" key="4">
    <source>
        <dbReference type="EMBL" id="KAJ0219212.1"/>
    </source>
</evidence>
<feature type="domain" description="GAG-pre-integrase" evidence="1">
    <location>
        <begin position="665"/>
        <end position="705"/>
    </location>
</feature>
<organism evidence="4 5">
    <name type="scientific">Lactuca sativa</name>
    <name type="common">Garden lettuce</name>
    <dbReference type="NCBI Taxonomy" id="4236"/>
    <lineage>
        <taxon>Eukaryota</taxon>
        <taxon>Viridiplantae</taxon>
        <taxon>Streptophyta</taxon>
        <taxon>Embryophyta</taxon>
        <taxon>Tracheophyta</taxon>
        <taxon>Spermatophyta</taxon>
        <taxon>Magnoliopsida</taxon>
        <taxon>eudicotyledons</taxon>
        <taxon>Gunneridae</taxon>
        <taxon>Pentapetalae</taxon>
        <taxon>asterids</taxon>
        <taxon>campanulids</taxon>
        <taxon>Asterales</taxon>
        <taxon>Asteraceae</taxon>
        <taxon>Cichorioideae</taxon>
        <taxon>Cichorieae</taxon>
        <taxon>Lactucinae</taxon>
        <taxon>Lactuca</taxon>
    </lineage>
</organism>
<gene>
    <name evidence="4" type="ORF">LSAT_V11C300118610</name>
</gene>
<dbReference type="SUPFAM" id="SSF53098">
    <property type="entry name" value="Ribonuclease H-like"/>
    <property type="match status" value="1"/>
</dbReference>
<dbReference type="Proteomes" id="UP000235145">
    <property type="component" value="Unassembled WGS sequence"/>
</dbReference>
<evidence type="ECO:0000259" key="3">
    <source>
        <dbReference type="Pfam" id="PF22936"/>
    </source>
</evidence>
<dbReference type="Gene3D" id="3.30.420.10">
    <property type="entry name" value="Ribonuclease H-like superfamily/Ribonuclease H"/>
    <property type="match status" value="1"/>
</dbReference>
<comment type="caution">
    <text evidence="4">The sequence shown here is derived from an EMBL/GenBank/DDBJ whole genome shotgun (WGS) entry which is preliminary data.</text>
</comment>
<dbReference type="Pfam" id="PF13976">
    <property type="entry name" value="gag_pre-integrs"/>
    <property type="match status" value="1"/>
</dbReference>
<evidence type="ECO:0000259" key="2">
    <source>
        <dbReference type="Pfam" id="PF14244"/>
    </source>
</evidence>
<evidence type="ECO:0000313" key="5">
    <source>
        <dbReference type="Proteomes" id="UP000235145"/>
    </source>
</evidence>
<keyword evidence="5" id="KW-1185">Reference proteome</keyword>
<feature type="domain" description="Retrovirus-related Pol polyprotein from transposon TNT 1-94-like beta-barrel" evidence="3">
    <location>
        <begin position="534"/>
        <end position="609"/>
    </location>
</feature>
<dbReference type="Gene3D" id="1.10.510.10">
    <property type="entry name" value="Transferase(Phosphotransferase) domain 1"/>
    <property type="match status" value="1"/>
</dbReference>
<dbReference type="GO" id="GO:0003676">
    <property type="term" value="F:nucleic acid binding"/>
    <property type="evidence" value="ECO:0007669"/>
    <property type="project" value="InterPro"/>
</dbReference>
<feature type="domain" description="Retrotransposon Copia-like N-terminal" evidence="2">
    <location>
        <begin position="182"/>
        <end position="228"/>
    </location>
</feature>
<evidence type="ECO:0000259" key="1">
    <source>
        <dbReference type="Pfam" id="PF13976"/>
    </source>
</evidence>
<dbReference type="Pfam" id="PF22936">
    <property type="entry name" value="Pol_BBD"/>
    <property type="match status" value="1"/>
</dbReference>
<dbReference type="PANTHER" id="PTHR37610:SF97">
    <property type="entry name" value="RETROTRANSPOSON GAG DOMAIN-CONTAINING PROTEIN"/>
    <property type="match status" value="1"/>
</dbReference>
<dbReference type="EMBL" id="NBSK02000003">
    <property type="protein sequence ID" value="KAJ0219212.1"/>
    <property type="molecule type" value="Genomic_DNA"/>
</dbReference>
<sequence length="949" mass="106170">MGILANRTLCMTLDWDIGFDITKGIARGLLYLHQDSRLRIIHRDLKSLYVSRICATQVLKTRRSELSSSLPVPTLRVIHALHAKISSSKNKTRNFLRATVCYLLHTSGLLLATKSRTYYLAFPMITETIKRAVGFVVFFIGVHRRSSSSLVVIEGFSSSEDIRKGGSGKDDSINLDDPLYVHPSDNVTTTIVTVKLAGNENFRIWRSSMCRALKARNKLGFVDGTFKKNKVETNKESKWERENVVVCSWLLSFISDSIYASHAYSDNAQEIWENLFETYNKADGSVVFIVHQRINSLKQNGLSISEYFNKLDALWKEFDGLTSLTECTCEAAVKLNDHSKVMKLMQFFSGLDESYNQVKSHILLMDPLPNVKIAFSVISREESLQRNGSLSNDSQSGLINQPSAFNSKFNNKFSGNSNNRNKGSAVQCKNCGLKGHTIEKCYKLIGYPKDYKPRSDVSRNSSQIKNFNANSSVVTPGSSDPGEPEFHQLTKDQYAKFLSLIGERKSNEEASVSSNMAGTCLFNAYNSSYNGNKWIVDFGASQHMIASESLLHDTVDVSKLNLLVSHPNGTCSKIEKIGNLNISNTLTLFDIFAIPEFNVNLMSVHKVCKDNKCEVVFNEHSCKIQDLHSKEIVGNGSESGGIYYVDSVPYGNSFSSNYVVCYVSKLTWHNRLGHPSDQALNSLKTHLKFGNDSLPPCDVCHKAKQTRSSFPTSQHVTSCLGELIHLDVWGPHKVVTSEGFKFFLTIVDNFTRETWIYVLKSKSYKVLSLDSNFVFVSRDIKFYESVFPFKLKPLISDKTNVFDNPSDPFSYDEPQLSSSLQENSSLDNLGTTLRSEGTRAVHNLAETPNNEVSNQSDRPHVQQNVVDVPSSSTLAEDIILEKSNPSDDHLLGVTGSGRNVRLPTRFNDFVVESSHKYGLENSVNYSLLTSGSKCFVSNLNKTFEPSTYS</sequence>
<dbReference type="InterPro" id="IPR011009">
    <property type="entry name" value="Kinase-like_dom_sf"/>
</dbReference>